<evidence type="ECO:0000313" key="1">
    <source>
        <dbReference type="EMBL" id="RAR74051.1"/>
    </source>
</evidence>
<evidence type="ECO:0000313" key="2">
    <source>
        <dbReference type="Proteomes" id="UP000248856"/>
    </source>
</evidence>
<dbReference type="Proteomes" id="UP000248856">
    <property type="component" value="Unassembled WGS sequence"/>
</dbReference>
<comment type="caution">
    <text evidence="1">The sequence shown here is derived from an EMBL/GenBank/DDBJ whole genome shotgun (WGS) entry which is preliminary data.</text>
</comment>
<dbReference type="GO" id="GO:0004803">
    <property type="term" value="F:transposase activity"/>
    <property type="evidence" value="ECO:0007669"/>
    <property type="project" value="InterPro"/>
</dbReference>
<sequence>MPGREHELNEKQTRAKYTQEFKQEAVRQVKAGRSASVVAATLGMPKASLTNWVRAEARCQVTAVPEGKTAAPAITPEQAEIARLRAQVARLTMERDIAKKAAAYFAQDVLQGTPGFNR</sequence>
<accession>A0A328YJ08</accession>
<dbReference type="GO" id="GO:0003677">
    <property type="term" value="F:DNA binding"/>
    <property type="evidence" value="ECO:0007669"/>
    <property type="project" value="InterPro"/>
</dbReference>
<dbReference type="InterPro" id="IPR002514">
    <property type="entry name" value="Transposase_8"/>
</dbReference>
<proteinExistence type="predicted"/>
<dbReference type="PANTHER" id="PTHR33215:SF13">
    <property type="entry name" value="PROTEIN DISTAL ANTENNA"/>
    <property type="match status" value="1"/>
</dbReference>
<dbReference type="InterPro" id="IPR051839">
    <property type="entry name" value="RD_transcriptional_regulator"/>
</dbReference>
<dbReference type="InterPro" id="IPR009057">
    <property type="entry name" value="Homeodomain-like_sf"/>
</dbReference>
<dbReference type="SUPFAM" id="SSF46689">
    <property type="entry name" value="Homeodomain-like"/>
    <property type="match status" value="1"/>
</dbReference>
<dbReference type="GO" id="GO:0006313">
    <property type="term" value="P:DNA transposition"/>
    <property type="evidence" value="ECO:0007669"/>
    <property type="project" value="InterPro"/>
</dbReference>
<dbReference type="Pfam" id="PF01527">
    <property type="entry name" value="HTH_Tnp_1"/>
    <property type="match status" value="1"/>
</dbReference>
<dbReference type="PANTHER" id="PTHR33215">
    <property type="entry name" value="PROTEIN DISTAL ANTENNA"/>
    <property type="match status" value="1"/>
</dbReference>
<reference evidence="1 2" key="1">
    <citation type="submission" date="2018-06" db="EMBL/GenBank/DDBJ databases">
        <title>Genomic Encyclopedia of Archaeal and Bacterial Type Strains, Phase II (KMG-II): from individual species to whole genera.</title>
        <authorList>
            <person name="Goeker M."/>
        </authorList>
    </citation>
    <scope>NUCLEOTIDE SEQUENCE [LARGE SCALE GENOMIC DNA]</scope>
    <source>
        <strain evidence="1 2">CFPB 3232</strain>
    </source>
</reference>
<gene>
    <name evidence="1" type="ORF">AX018_106726</name>
</gene>
<name>A0A328YJ08_9BURK</name>
<protein>
    <submittedName>
        <fullName evidence="1">Transposase-like protein</fullName>
    </submittedName>
</protein>
<organism evidence="1 2">
    <name type="scientific">Paracidovorax anthurii</name>
    <dbReference type="NCBI Taxonomy" id="78229"/>
    <lineage>
        <taxon>Bacteria</taxon>
        <taxon>Pseudomonadati</taxon>
        <taxon>Pseudomonadota</taxon>
        <taxon>Betaproteobacteria</taxon>
        <taxon>Burkholderiales</taxon>
        <taxon>Comamonadaceae</taxon>
        <taxon>Paracidovorax</taxon>
    </lineage>
</organism>
<dbReference type="AlphaFoldDB" id="A0A328YJ08"/>
<dbReference type="EMBL" id="QLTA01000067">
    <property type="protein sequence ID" value="RAR74051.1"/>
    <property type="molecule type" value="Genomic_DNA"/>
</dbReference>
<dbReference type="Gene3D" id="1.10.10.60">
    <property type="entry name" value="Homeodomain-like"/>
    <property type="match status" value="1"/>
</dbReference>
<keyword evidence="2" id="KW-1185">Reference proteome</keyword>